<dbReference type="PANTHER" id="PTHR24148:SF64">
    <property type="entry name" value="HETEROKARYON INCOMPATIBILITY DOMAIN-CONTAINING PROTEIN"/>
    <property type="match status" value="1"/>
</dbReference>
<dbReference type="Pfam" id="PF06985">
    <property type="entry name" value="HET"/>
    <property type="match status" value="1"/>
</dbReference>
<accession>A0AA40ACL6</accession>
<dbReference type="Proteomes" id="UP001172101">
    <property type="component" value="Unassembled WGS sequence"/>
</dbReference>
<dbReference type="RefSeq" id="XP_060294665.1">
    <property type="nucleotide sequence ID" value="XM_060435599.1"/>
</dbReference>
<evidence type="ECO:0000313" key="3">
    <source>
        <dbReference type="Proteomes" id="UP001172101"/>
    </source>
</evidence>
<dbReference type="InterPro" id="IPR010730">
    <property type="entry name" value="HET"/>
</dbReference>
<feature type="non-terminal residue" evidence="2">
    <location>
        <position position="133"/>
    </location>
</feature>
<gene>
    <name evidence="2" type="ORF">B0T26DRAFT_595640</name>
</gene>
<dbReference type="PANTHER" id="PTHR24148">
    <property type="entry name" value="ANKYRIN REPEAT DOMAIN-CONTAINING PROTEIN 39 HOMOLOG-RELATED"/>
    <property type="match status" value="1"/>
</dbReference>
<dbReference type="InterPro" id="IPR052895">
    <property type="entry name" value="HetReg/Transcr_Mod"/>
</dbReference>
<dbReference type="AlphaFoldDB" id="A0AA40ACL6"/>
<protein>
    <submittedName>
        <fullName evidence="2">Heterokaryon incompatibility protein-domain-containing protein</fullName>
    </submittedName>
</protein>
<organism evidence="2 3">
    <name type="scientific">Lasiosphaeria miniovina</name>
    <dbReference type="NCBI Taxonomy" id="1954250"/>
    <lineage>
        <taxon>Eukaryota</taxon>
        <taxon>Fungi</taxon>
        <taxon>Dikarya</taxon>
        <taxon>Ascomycota</taxon>
        <taxon>Pezizomycotina</taxon>
        <taxon>Sordariomycetes</taxon>
        <taxon>Sordariomycetidae</taxon>
        <taxon>Sordariales</taxon>
        <taxon>Lasiosphaeriaceae</taxon>
        <taxon>Lasiosphaeria</taxon>
    </lineage>
</organism>
<dbReference type="EMBL" id="JAUIRO010000005">
    <property type="protein sequence ID" value="KAK0713342.1"/>
    <property type="molecule type" value="Genomic_DNA"/>
</dbReference>
<sequence>PVLLGPRLIRVISLSPSWNNAAPLHISLKTVCVVEFSSYECLSYTWDGQVPDRSIYCGRKLMLVTANAEAAMRRLRRRHRPRCLWIDAVCINQACIKEKNAQVSMMADIYSNARTVLVWLGAGNEDSEKAISY</sequence>
<keyword evidence="3" id="KW-1185">Reference proteome</keyword>
<name>A0AA40ACL6_9PEZI</name>
<comment type="caution">
    <text evidence="2">The sequence shown here is derived from an EMBL/GenBank/DDBJ whole genome shotgun (WGS) entry which is preliminary data.</text>
</comment>
<evidence type="ECO:0000259" key="1">
    <source>
        <dbReference type="Pfam" id="PF06985"/>
    </source>
</evidence>
<feature type="domain" description="Heterokaryon incompatibility" evidence="1">
    <location>
        <begin position="39"/>
        <end position="130"/>
    </location>
</feature>
<feature type="non-terminal residue" evidence="2">
    <location>
        <position position="1"/>
    </location>
</feature>
<dbReference type="GeneID" id="85318869"/>
<proteinExistence type="predicted"/>
<reference evidence="2" key="1">
    <citation type="submission" date="2023-06" db="EMBL/GenBank/DDBJ databases">
        <title>Genome-scale phylogeny and comparative genomics of the fungal order Sordariales.</title>
        <authorList>
            <consortium name="Lawrence Berkeley National Laboratory"/>
            <person name="Hensen N."/>
            <person name="Bonometti L."/>
            <person name="Westerberg I."/>
            <person name="Brannstrom I.O."/>
            <person name="Guillou S."/>
            <person name="Cros-Aarteil S."/>
            <person name="Calhoun S."/>
            <person name="Haridas S."/>
            <person name="Kuo A."/>
            <person name="Mondo S."/>
            <person name="Pangilinan J."/>
            <person name="Riley R."/>
            <person name="LaButti K."/>
            <person name="Andreopoulos B."/>
            <person name="Lipzen A."/>
            <person name="Chen C."/>
            <person name="Yanf M."/>
            <person name="Daum C."/>
            <person name="Ng V."/>
            <person name="Clum A."/>
            <person name="Steindorff A."/>
            <person name="Ohm R."/>
            <person name="Martin F."/>
            <person name="Silar P."/>
            <person name="Natvig D."/>
            <person name="Lalanne C."/>
            <person name="Gautier V."/>
            <person name="Ament-velasquez S.L."/>
            <person name="Kruys A."/>
            <person name="Hutchinson M.I."/>
            <person name="Powell A.J."/>
            <person name="Barry K."/>
            <person name="Miller A.N."/>
            <person name="Grigoriev I.V."/>
            <person name="Debuchy R."/>
            <person name="Gladieux P."/>
            <person name="Thoren M.H."/>
            <person name="Johannesson H."/>
        </authorList>
    </citation>
    <scope>NUCLEOTIDE SEQUENCE</scope>
    <source>
        <strain evidence="2">SMH2392-1A</strain>
    </source>
</reference>
<evidence type="ECO:0000313" key="2">
    <source>
        <dbReference type="EMBL" id="KAK0713342.1"/>
    </source>
</evidence>